<accession>A0A9P8CAC1</accession>
<dbReference type="Proteomes" id="UP000824998">
    <property type="component" value="Unassembled WGS sequence"/>
</dbReference>
<gene>
    <name evidence="1" type="ORF">BJ875DRAFT_102098</name>
</gene>
<reference evidence="1" key="1">
    <citation type="journal article" date="2021" name="IMA Fungus">
        <title>Genomic characterization of three marine fungi, including Emericellopsis atlantica sp. nov. with signatures of a generalist lifestyle and marine biomass degradation.</title>
        <authorList>
            <person name="Hagestad O.C."/>
            <person name="Hou L."/>
            <person name="Andersen J.H."/>
            <person name="Hansen E.H."/>
            <person name="Altermark B."/>
            <person name="Li C."/>
            <person name="Kuhnert E."/>
            <person name="Cox R.J."/>
            <person name="Crous P.W."/>
            <person name="Spatafora J.W."/>
            <person name="Lail K."/>
            <person name="Amirebrahimi M."/>
            <person name="Lipzen A."/>
            <person name="Pangilinan J."/>
            <person name="Andreopoulos W."/>
            <person name="Hayes R.D."/>
            <person name="Ng V."/>
            <person name="Grigoriev I.V."/>
            <person name="Jackson S.A."/>
            <person name="Sutton T.D.S."/>
            <person name="Dobson A.D.W."/>
            <person name="Rama T."/>
        </authorList>
    </citation>
    <scope>NUCLEOTIDE SEQUENCE</scope>
    <source>
        <strain evidence="1">TRa018bII</strain>
    </source>
</reference>
<evidence type="ECO:0000313" key="1">
    <source>
        <dbReference type="EMBL" id="KAG9237991.1"/>
    </source>
</evidence>
<organism evidence="1 2">
    <name type="scientific">Amylocarpus encephaloides</name>
    <dbReference type="NCBI Taxonomy" id="45428"/>
    <lineage>
        <taxon>Eukaryota</taxon>
        <taxon>Fungi</taxon>
        <taxon>Dikarya</taxon>
        <taxon>Ascomycota</taxon>
        <taxon>Pezizomycotina</taxon>
        <taxon>Leotiomycetes</taxon>
        <taxon>Helotiales</taxon>
        <taxon>Helotiales incertae sedis</taxon>
        <taxon>Amylocarpus</taxon>
    </lineage>
</organism>
<proteinExistence type="predicted"/>
<protein>
    <submittedName>
        <fullName evidence="1">Uncharacterized protein</fullName>
    </submittedName>
</protein>
<evidence type="ECO:0000313" key="2">
    <source>
        <dbReference type="Proteomes" id="UP000824998"/>
    </source>
</evidence>
<name>A0A9P8CAC1_9HELO</name>
<dbReference type="EMBL" id="MU251377">
    <property type="protein sequence ID" value="KAG9237991.1"/>
    <property type="molecule type" value="Genomic_DNA"/>
</dbReference>
<comment type="caution">
    <text evidence="1">The sequence shown here is derived from an EMBL/GenBank/DDBJ whole genome shotgun (WGS) entry which is preliminary data.</text>
</comment>
<dbReference type="OrthoDB" id="3545258at2759"/>
<keyword evidence="2" id="KW-1185">Reference proteome</keyword>
<dbReference type="AlphaFoldDB" id="A0A9P8CAC1"/>
<sequence>MACRGSHEHRHANIDIMEDFNQPSPERIDLLRRLQEKVDSVTPHFWAACQICDLSALEDFLRHQLFYVRGVDVQTSQMVRYCKLNSPVPLL</sequence>